<feature type="domain" description="Tryptophan synthase beta chain-like PALP" evidence="3">
    <location>
        <begin position="10"/>
        <end position="299"/>
    </location>
</feature>
<evidence type="ECO:0000313" key="6">
    <source>
        <dbReference type="Proteomes" id="UP000002029"/>
    </source>
</evidence>
<accession>D2ATF4</accession>
<protein>
    <submittedName>
        <fullName evidence="4 5">Cysteine synthase</fullName>
    </submittedName>
</protein>
<sequence>MITLRIVRKVTELIGRTPLLSLCQDRSGSRLLLKLEQFNPLGTAKTRMALEMVRDAERRGALRPGGHIIESTSGNTGLGLALVAAERGYRFTAVVDGHACPDKLRAMRAMGAELVYVTGDGDGELATAAREDLAARLAKDTDGAVFTEQHNNPGNAEGYRPLAQELAEALPEGVDYLIGAVGTGGSLCGTGRELRRTMPRMRIVGVEPVGSIAFGGPGGPYHQSGTGTPPGAPVGALVDFDLIDEGRKVSDRRAFGAARALARRTGLLVGGSAGGVVYEALRLMTAVPPRSTVVAVLNDTGEKYLDTVFDDGWMAGHDLLDPAAEREVDDLLTGLSQDLGYRVGSDRGALP</sequence>
<dbReference type="Proteomes" id="UP000002029">
    <property type="component" value="Chromosome"/>
</dbReference>
<dbReference type="SUPFAM" id="SSF53686">
    <property type="entry name" value="Tryptophan synthase beta subunit-like PLP-dependent enzymes"/>
    <property type="match status" value="1"/>
</dbReference>
<reference evidence="5" key="2">
    <citation type="submission" date="2020-01" db="EMBL/GenBank/DDBJ databases">
        <title>A Genome Mining Plus Mutasynthesis Strategy Identifies Amychelin Siderophores with Anti-Infection Activity Against Pseudomonas aeruginosa.</title>
        <authorList>
            <person name="Xie F."/>
            <person name="Dai S."/>
            <person name="Zhao Y."/>
            <person name="Huang P."/>
            <person name="Yu S."/>
            <person name="Wang Q."/>
            <person name="Ji Z."/>
            <person name="Alterovitz G."/>
            <person name="Ren B."/>
            <person name="Zhang Q."/>
            <person name="Ausubel F."/>
            <person name="Song F."/>
            <person name="Liu X."/>
            <person name="Dai H."/>
            <person name="Zhang L."/>
        </authorList>
    </citation>
    <scope>NUCLEOTIDE SEQUENCE</scope>
    <source>
        <strain evidence="5">DSM 43021</strain>
    </source>
</reference>
<evidence type="ECO:0000259" key="3">
    <source>
        <dbReference type="Pfam" id="PF00291"/>
    </source>
</evidence>
<evidence type="ECO:0000313" key="5">
    <source>
        <dbReference type="EMBL" id="QIE08496.1"/>
    </source>
</evidence>
<dbReference type="CDD" id="cd01561">
    <property type="entry name" value="CBS_like"/>
    <property type="match status" value="1"/>
</dbReference>
<dbReference type="Pfam" id="PF00291">
    <property type="entry name" value="PALP"/>
    <property type="match status" value="1"/>
</dbReference>
<comment type="cofactor">
    <cofactor evidence="1">
        <name>pyridoxal 5'-phosphate</name>
        <dbReference type="ChEBI" id="CHEBI:597326"/>
    </cofactor>
</comment>
<dbReference type="HOGENOM" id="CLU_021018_1_0_11"/>
<dbReference type="EMBL" id="CP001814">
    <property type="protein sequence ID" value="ACZ86674.1"/>
    <property type="molecule type" value="Genomic_DNA"/>
</dbReference>
<evidence type="ECO:0000256" key="2">
    <source>
        <dbReference type="ARBA" id="ARBA00022898"/>
    </source>
</evidence>
<keyword evidence="6" id="KW-1185">Reference proteome</keyword>
<dbReference type="InterPro" id="IPR036052">
    <property type="entry name" value="TrpB-like_PALP_sf"/>
</dbReference>
<dbReference type="AlphaFoldDB" id="D2ATF4"/>
<evidence type="ECO:0000313" key="4">
    <source>
        <dbReference type="EMBL" id="ACZ86674.1"/>
    </source>
</evidence>
<organism evidence="4 6">
    <name type="scientific">Streptosporangium roseum (strain ATCC 12428 / DSM 43021 / JCM 3005 / KCTC 9067 / NCIMB 10171 / NRRL 2505 / NI 9100)</name>
    <dbReference type="NCBI Taxonomy" id="479432"/>
    <lineage>
        <taxon>Bacteria</taxon>
        <taxon>Bacillati</taxon>
        <taxon>Actinomycetota</taxon>
        <taxon>Actinomycetes</taxon>
        <taxon>Streptosporangiales</taxon>
        <taxon>Streptosporangiaceae</taxon>
        <taxon>Streptosporangium</taxon>
    </lineage>
</organism>
<dbReference type="PANTHER" id="PTHR10314">
    <property type="entry name" value="CYSTATHIONINE BETA-SYNTHASE"/>
    <property type="match status" value="1"/>
</dbReference>
<proteinExistence type="predicted"/>
<name>D2ATF4_STRRD</name>
<dbReference type="EMBL" id="MT001860">
    <property type="protein sequence ID" value="QIE08496.1"/>
    <property type="molecule type" value="Genomic_DNA"/>
</dbReference>
<dbReference type="Gene3D" id="3.40.50.1100">
    <property type="match status" value="2"/>
</dbReference>
<keyword evidence="2" id="KW-0663">Pyridoxal phosphate</keyword>
<dbReference type="GO" id="GO:1901605">
    <property type="term" value="P:alpha-amino acid metabolic process"/>
    <property type="evidence" value="ECO:0007669"/>
    <property type="project" value="UniProtKB-ARBA"/>
</dbReference>
<dbReference type="InterPro" id="IPR001926">
    <property type="entry name" value="TrpB-like_PALP"/>
</dbReference>
<evidence type="ECO:0000256" key="1">
    <source>
        <dbReference type="ARBA" id="ARBA00001933"/>
    </source>
</evidence>
<reference evidence="4 6" key="1">
    <citation type="journal article" date="2010" name="Stand. Genomic Sci.">
        <title>Complete genome sequence of Streptosporangium roseum type strain (NI 9100).</title>
        <authorList>
            <person name="Nolan M."/>
            <person name="Sikorski J."/>
            <person name="Jando M."/>
            <person name="Lucas S."/>
            <person name="Lapidus A."/>
            <person name="Glavina Del Rio T."/>
            <person name="Chen F."/>
            <person name="Tice H."/>
            <person name="Pitluck S."/>
            <person name="Cheng J.F."/>
            <person name="Chertkov O."/>
            <person name="Sims D."/>
            <person name="Meincke L."/>
            <person name="Brettin T."/>
            <person name="Han C."/>
            <person name="Detter J.C."/>
            <person name="Bruce D."/>
            <person name="Goodwin L."/>
            <person name="Land M."/>
            <person name="Hauser L."/>
            <person name="Chang Y.J."/>
            <person name="Jeffries C.D."/>
            <person name="Ivanova N."/>
            <person name="Mavromatis K."/>
            <person name="Mikhailova N."/>
            <person name="Chen A."/>
            <person name="Palaniappan K."/>
            <person name="Chain P."/>
            <person name="Rohde M."/>
            <person name="Goker M."/>
            <person name="Bristow J."/>
            <person name="Eisen J.A."/>
            <person name="Markowitz V."/>
            <person name="Hugenholtz P."/>
            <person name="Kyrpides N.C."/>
            <person name="Klenk H.P."/>
        </authorList>
    </citation>
    <scope>NUCLEOTIDE SEQUENCE [LARGE SCALE GENOMIC DNA]</scope>
    <source>
        <strain evidence="6">ATCC 12428 / DSM 43021 / JCM 3005 / NI 9100</strain>
        <strain evidence="4">DSM 43021</strain>
    </source>
</reference>
<dbReference type="eggNOG" id="COG0031">
    <property type="taxonomic scope" value="Bacteria"/>
</dbReference>
<dbReference type="STRING" id="479432.Sros_3752"/>
<dbReference type="KEGG" id="sro:Sros_3752"/>
<dbReference type="InterPro" id="IPR050214">
    <property type="entry name" value="Cys_Synth/Cystath_Beta-Synth"/>
</dbReference>
<dbReference type="RefSeq" id="WP_012890417.1">
    <property type="nucleotide sequence ID" value="NC_013595.1"/>
</dbReference>
<gene>
    <name evidence="5" type="primary">SidSR-2</name>
    <name evidence="4" type="ordered locus">Sros_3752</name>
</gene>